<accession>A0A7D4SJQ5</accession>
<dbReference type="KEGG" id="txa:HQN79_08805"/>
<evidence type="ECO:0000313" key="2">
    <source>
        <dbReference type="Proteomes" id="UP000504724"/>
    </source>
</evidence>
<keyword evidence="2" id="KW-1185">Reference proteome</keyword>
<name>A0A7D4SJQ5_9GAMM</name>
<organism evidence="1 2">
    <name type="scientific">Thiomicrorhabdus xiamenensis</name>
    <dbReference type="NCBI Taxonomy" id="2739063"/>
    <lineage>
        <taxon>Bacteria</taxon>
        <taxon>Pseudomonadati</taxon>
        <taxon>Pseudomonadota</taxon>
        <taxon>Gammaproteobacteria</taxon>
        <taxon>Thiotrichales</taxon>
        <taxon>Piscirickettsiaceae</taxon>
        <taxon>Thiomicrorhabdus</taxon>
    </lineage>
</organism>
<evidence type="ECO:0000313" key="1">
    <source>
        <dbReference type="EMBL" id="QKI90339.1"/>
    </source>
</evidence>
<dbReference type="EMBL" id="CP054020">
    <property type="protein sequence ID" value="QKI90339.1"/>
    <property type="molecule type" value="Genomic_DNA"/>
</dbReference>
<reference evidence="1 2" key="1">
    <citation type="submission" date="2020-05" db="EMBL/GenBank/DDBJ databases">
        <title>Thiomicrorhabdus sediminis sp.nov. and Thiomicrorhabdus xiamenensis sp.nov., novel sulfur-oxidizing bacteria isolated from coastal sediment.</title>
        <authorList>
            <person name="Liu X."/>
        </authorList>
    </citation>
    <scope>NUCLEOTIDE SEQUENCE [LARGE SCALE GENOMIC DNA]</scope>
    <source>
        <strain evidence="1 2">G2</strain>
    </source>
</reference>
<sequence length="75" mass="8517">MDKAAQLHSQAKDGGFVWKQKKMKQPYFDTYAAQYEEAKKKGDMKKAQTAAEFALKTAEGEVRQMTAEVKAGWEK</sequence>
<protein>
    <recommendedName>
        <fullName evidence="3">SoxXA-binding protein</fullName>
    </recommendedName>
</protein>
<gene>
    <name evidence="1" type="ORF">HQN79_08805</name>
</gene>
<proteinExistence type="predicted"/>
<evidence type="ECO:0008006" key="3">
    <source>
        <dbReference type="Google" id="ProtNLM"/>
    </source>
</evidence>
<dbReference type="AlphaFoldDB" id="A0A7D4SJQ5"/>
<dbReference type="Proteomes" id="UP000504724">
    <property type="component" value="Chromosome"/>
</dbReference>